<comment type="caution">
    <text evidence="10">The sequence shown here is derived from an EMBL/GenBank/DDBJ whole genome shotgun (WGS) entry which is preliminary data.</text>
</comment>
<name>A0A839SVJ7_9PROT</name>
<feature type="transmembrane region" description="Helical" evidence="8">
    <location>
        <begin position="223"/>
        <end position="247"/>
    </location>
</feature>
<dbReference type="InterPro" id="IPR050256">
    <property type="entry name" value="Glycosyltransferase_2"/>
</dbReference>
<keyword evidence="4 8" id="KW-0812">Transmembrane</keyword>
<dbReference type="AlphaFoldDB" id="A0A839SVJ7"/>
<feature type="transmembrane region" description="Helical" evidence="8">
    <location>
        <begin position="259"/>
        <end position="283"/>
    </location>
</feature>
<evidence type="ECO:0000313" key="11">
    <source>
        <dbReference type="Proteomes" id="UP000581135"/>
    </source>
</evidence>
<protein>
    <submittedName>
        <fullName evidence="10">Glycosyltransferase involved in cell wall biosynthesis</fullName>
    </submittedName>
</protein>
<proteinExistence type="predicted"/>
<evidence type="ECO:0000256" key="5">
    <source>
        <dbReference type="ARBA" id="ARBA00022985"/>
    </source>
</evidence>
<evidence type="ECO:0000256" key="3">
    <source>
        <dbReference type="ARBA" id="ARBA00022679"/>
    </source>
</evidence>
<keyword evidence="1" id="KW-1003">Cell membrane</keyword>
<dbReference type="Gene3D" id="3.90.550.10">
    <property type="entry name" value="Spore Coat Polysaccharide Biosynthesis Protein SpsA, Chain A"/>
    <property type="match status" value="1"/>
</dbReference>
<evidence type="ECO:0000256" key="1">
    <source>
        <dbReference type="ARBA" id="ARBA00022475"/>
    </source>
</evidence>
<feature type="domain" description="Glycosyltransferase 2-like" evidence="9">
    <location>
        <begin position="7"/>
        <end position="156"/>
    </location>
</feature>
<accession>A0A839SVJ7</accession>
<dbReference type="Pfam" id="PF00535">
    <property type="entry name" value="Glycos_transf_2"/>
    <property type="match status" value="1"/>
</dbReference>
<dbReference type="GO" id="GO:0099621">
    <property type="term" value="F:undecaprenyl-phosphate 4-deoxy-4-formamido-L-arabinose transferase activity"/>
    <property type="evidence" value="ECO:0007669"/>
    <property type="project" value="TreeGrafter"/>
</dbReference>
<dbReference type="InterPro" id="IPR001173">
    <property type="entry name" value="Glyco_trans_2-like"/>
</dbReference>
<dbReference type="EMBL" id="JACHXA010000004">
    <property type="protein sequence ID" value="MBB3065496.1"/>
    <property type="molecule type" value="Genomic_DNA"/>
</dbReference>
<keyword evidence="11" id="KW-1185">Reference proteome</keyword>
<keyword evidence="6 8" id="KW-1133">Transmembrane helix</keyword>
<dbReference type="GO" id="GO:0009103">
    <property type="term" value="P:lipopolysaccharide biosynthetic process"/>
    <property type="evidence" value="ECO:0007669"/>
    <property type="project" value="UniProtKB-KW"/>
</dbReference>
<evidence type="ECO:0000256" key="7">
    <source>
        <dbReference type="ARBA" id="ARBA00023136"/>
    </source>
</evidence>
<keyword evidence="3 10" id="KW-0808">Transferase</keyword>
<evidence type="ECO:0000256" key="2">
    <source>
        <dbReference type="ARBA" id="ARBA00022676"/>
    </source>
</evidence>
<evidence type="ECO:0000256" key="6">
    <source>
        <dbReference type="ARBA" id="ARBA00022989"/>
    </source>
</evidence>
<organism evidence="10 11">
    <name type="scientific">Limibacillus halophilus</name>
    <dbReference type="NCBI Taxonomy" id="1579333"/>
    <lineage>
        <taxon>Bacteria</taxon>
        <taxon>Pseudomonadati</taxon>
        <taxon>Pseudomonadota</taxon>
        <taxon>Alphaproteobacteria</taxon>
        <taxon>Rhodospirillales</taxon>
        <taxon>Rhodovibrionaceae</taxon>
        <taxon>Limibacillus</taxon>
    </lineage>
</organism>
<evidence type="ECO:0000256" key="4">
    <source>
        <dbReference type="ARBA" id="ARBA00022692"/>
    </source>
</evidence>
<reference evidence="10 11" key="1">
    <citation type="submission" date="2020-08" db="EMBL/GenBank/DDBJ databases">
        <title>Genomic Encyclopedia of Type Strains, Phase III (KMG-III): the genomes of soil and plant-associated and newly described type strains.</title>
        <authorList>
            <person name="Whitman W."/>
        </authorList>
    </citation>
    <scope>NUCLEOTIDE SEQUENCE [LARGE SCALE GENOMIC DNA]</scope>
    <source>
        <strain evidence="10 11">CECT 8803</strain>
    </source>
</reference>
<keyword evidence="7 8" id="KW-0472">Membrane</keyword>
<dbReference type="SUPFAM" id="SSF53448">
    <property type="entry name" value="Nucleotide-diphospho-sugar transferases"/>
    <property type="match status" value="1"/>
</dbReference>
<dbReference type="GO" id="GO:0005886">
    <property type="term" value="C:plasma membrane"/>
    <property type="evidence" value="ECO:0007669"/>
    <property type="project" value="TreeGrafter"/>
</dbReference>
<dbReference type="PANTHER" id="PTHR48090">
    <property type="entry name" value="UNDECAPRENYL-PHOSPHATE 4-DEOXY-4-FORMAMIDO-L-ARABINOSE TRANSFERASE-RELATED"/>
    <property type="match status" value="1"/>
</dbReference>
<evidence type="ECO:0000259" key="9">
    <source>
        <dbReference type="Pfam" id="PF00535"/>
    </source>
</evidence>
<keyword evidence="2" id="KW-0328">Glycosyltransferase</keyword>
<sequence length="316" mass="35090">MDEEGSLEALIVAIKAALLDYNFNYEILLVDDGSRDRGPEIAKRLAVEEAQVRLIRFTRNFGKAAALMAGFKEASGEYIVTMDADLQDDPKEIPRLLDKLDEGYDIVSGWKKDRQDPIGKRLPSKVFNFVVARAFGLELHDMNCGLKIYRRDAAAHLRIYGELHRFTPAMLYALGFRVAELPVTHHPRLQGKSKYGTARLAKGLLDLVTVILLTRYRARPLHLFGLIGLPLGFVGFLILFYLTVLWFAGLGPIGDRPLLFFGILLILTGTQLLGTGLIAELVLASENNASERYLVADRVGFSSPDSSTPTKKAKGK</sequence>
<keyword evidence="5" id="KW-0448">Lipopolysaccharide biosynthesis</keyword>
<gene>
    <name evidence="10" type="ORF">FHR98_001783</name>
</gene>
<dbReference type="Proteomes" id="UP000581135">
    <property type="component" value="Unassembled WGS sequence"/>
</dbReference>
<dbReference type="InterPro" id="IPR029044">
    <property type="entry name" value="Nucleotide-diphossugar_trans"/>
</dbReference>
<dbReference type="PANTHER" id="PTHR48090:SF3">
    <property type="entry name" value="UNDECAPRENYL-PHOSPHATE 4-DEOXY-4-FORMAMIDO-L-ARABINOSE TRANSFERASE"/>
    <property type="match status" value="1"/>
</dbReference>
<evidence type="ECO:0000313" key="10">
    <source>
        <dbReference type="EMBL" id="MBB3065496.1"/>
    </source>
</evidence>
<dbReference type="CDD" id="cd04187">
    <property type="entry name" value="DPM1_like_bac"/>
    <property type="match status" value="1"/>
</dbReference>
<evidence type="ECO:0000256" key="8">
    <source>
        <dbReference type="SAM" id="Phobius"/>
    </source>
</evidence>